<name>A0A0P6YUK7_9CHLR</name>
<keyword evidence="3 6" id="KW-0808">Transferase</keyword>
<sequence length="211" mass="24013">MYYFLKAMHEDDIPRVQEIERQSFSAPWSANTYRRELSSPATSRYIVARSSPTLPPDEPIMPYVPRRSLLQTLLPSVFTKPQPVSPYPLVGYAGLWLMVDEGHITTIAVTPSQRGQGLGELLLNGLIDQGMDMGATRLTLEVRISNESAQRLYLKYGFEPSGTRVRYYTDNGEDALIMWTDVITEPSYQQRLGDLRERLALRLQRQAGMVE</sequence>
<proteinExistence type="inferred from homology"/>
<dbReference type="InterPro" id="IPR000182">
    <property type="entry name" value="GNAT_dom"/>
</dbReference>
<dbReference type="SUPFAM" id="SSF55729">
    <property type="entry name" value="Acyl-CoA N-acyltransferases (Nat)"/>
    <property type="match status" value="1"/>
</dbReference>
<keyword evidence="4" id="KW-0012">Acyltransferase</keyword>
<gene>
    <name evidence="6" type="ORF">SE18_08860</name>
</gene>
<feature type="domain" description="N-acetyltransferase" evidence="5">
    <location>
        <begin position="3"/>
        <end position="183"/>
    </location>
</feature>
<dbReference type="EMBL" id="LGKP01000015">
    <property type="protein sequence ID" value="KPL88788.1"/>
    <property type="molecule type" value="Genomic_DNA"/>
</dbReference>
<evidence type="ECO:0000313" key="7">
    <source>
        <dbReference type="Proteomes" id="UP000050277"/>
    </source>
</evidence>
<keyword evidence="2" id="KW-0963">Cytoplasm</keyword>
<dbReference type="Pfam" id="PF00583">
    <property type="entry name" value="Acetyltransf_1"/>
    <property type="match status" value="1"/>
</dbReference>
<dbReference type="Proteomes" id="UP000050277">
    <property type="component" value="Unassembled WGS sequence"/>
</dbReference>
<dbReference type="RefSeq" id="WP_054534083.1">
    <property type="nucleotide sequence ID" value="NZ_LGKP01000015.1"/>
</dbReference>
<dbReference type="PROSITE" id="PS51186">
    <property type="entry name" value="GNAT"/>
    <property type="match status" value="1"/>
</dbReference>
<comment type="caution">
    <text evidence="6">The sequence shown here is derived from an EMBL/GenBank/DDBJ whole genome shotgun (WGS) entry which is preliminary data.</text>
</comment>
<dbReference type="PATRIC" id="fig|70996.4.peg.4324"/>
<protein>
    <submittedName>
        <fullName evidence="6">Alanine acetyltransferase</fullName>
    </submittedName>
</protein>
<organism evidence="6 7">
    <name type="scientific">Herpetosiphon geysericola</name>
    <dbReference type="NCBI Taxonomy" id="70996"/>
    <lineage>
        <taxon>Bacteria</taxon>
        <taxon>Bacillati</taxon>
        <taxon>Chloroflexota</taxon>
        <taxon>Chloroflexia</taxon>
        <taxon>Herpetosiphonales</taxon>
        <taxon>Herpetosiphonaceae</taxon>
        <taxon>Herpetosiphon</taxon>
    </lineage>
</organism>
<dbReference type="AlphaFoldDB" id="A0A0P6YUK7"/>
<dbReference type="InterPro" id="IPR006464">
    <property type="entry name" value="AcTrfase_RimI/Ard1"/>
</dbReference>
<evidence type="ECO:0000313" key="6">
    <source>
        <dbReference type="EMBL" id="KPL88788.1"/>
    </source>
</evidence>
<dbReference type="InterPro" id="IPR050680">
    <property type="entry name" value="YpeA/RimI_acetyltransf"/>
</dbReference>
<dbReference type="InterPro" id="IPR016181">
    <property type="entry name" value="Acyl_CoA_acyltransferase"/>
</dbReference>
<dbReference type="GO" id="GO:0008080">
    <property type="term" value="F:N-acetyltransferase activity"/>
    <property type="evidence" value="ECO:0007669"/>
    <property type="project" value="InterPro"/>
</dbReference>
<evidence type="ECO:0000256" key="2">
    <source>
        <dbReference type="ARBA" id="ARBA00022490"/>
    </source>
</evidence>
<dbReference type="OrthoDB" id="9794566at2"/>
<dbReference type="Gene3D" id="3.40.630.30">
    <property type="match status" value="1"/>
</dbReference>
<dbReference type="PANTHER" id="PTHR43420">
    <property type="entry name" value="ACETYLTRANSFERASE"/>
    <property type="match status" value="1"/>
</dbReference>
<accession>A0A0P6YUK7</accession>
<evidence type="ECO:0000256" key="3">
    <source>
        <dbReference type="ARBA" id="ARBA00022679"/>
    </source>
</evidence>
<evidence type="ECO:0000256" key="1">
    <source>
        <dbReference type="ARBA" id="ARBA00005395"/>
    </source>
</evidence>
<evidence type="ECO:0000256" key="4">
    <source>
        <dbReference type="ARBA" id="ARBA00023315"/>
    </source>
</evidence>
<dbReference type="STRING" id="70996.SE18_08860"/>
<evidence type="ECO:0000259" key="5">
    <source>
        <dbReference type="PROSITE" id="PS51186"/>
    </source>
</evidence>
<dbReference type="NCBIfam" id="TIGR01575">
    <property type="entry name" value="rimI"/>
    <property type="match status" value="1"/>
</dbReference>
<dbReference type="PANTHER" id="PTHR43420:SF44">
    <property type="entry name" value="ACETYLTRANSFERASE YPEA"/>
    <property type="match status" value="1"/>
</dbReference>
<keyword evidence="7" id="KW-1185">Reference proteome</keyword>
<reference evidence="6 7" key="1">
    <citation type="submission" date="2015-07" db="EMBL/GenBank/DDBJ databases">
        <title>Whole genome sequence of Herpetosiphon geysericola DSM 7119.</title>
        <authorList>
            <person name="Hemp J."/>
            <person name="Ward L.M."/>
            <person name="Pace L.A."/>
            <person name="Fischer W.W."/>
        </authorList>
    </citation>
    <scope>NUCLEOTIDE SEQUENCE [LARGE SCALE GENOMIC DNA]</scope>
    <source>
        <strain evidence="6 7">DSM 7119</strain>
    </source>
</reference>
<comment type="similarity">
    <text evidence="1">Belongs to the acetyltransferase family. RimI subfamily.</text>
</comment>